<reference evidence="2" key="1">
    <citation type="journal article" date="2023" name="G3 (Bethesda)">
        <title>A reference genome for the long-term kleptoplast-retaining sea slug Elysia crispata morphotype clarki.</title>
        <authorList>
            <person name="Eastman K.E."/>
            <person name="Pendleton A.L."/>
            <person name="Shaikh M.A."/>
            <person name="Suttiyut T."/>
            <person name="Ogas R."/>
            <person name="Tomko P."/>
            <person name="Gavelis G."/>
            <person name="Widhalm J.R."/>
            <person name="Wisecaver J.H."/>
        </authorList>
    </citation>
    <scope>NUCLEOTIDE SEQUENCE</scope>
    <source>
        <strain evidence="2">ECLA1</strain>
    </source>
</reference>
<sequence>MVGKKLKAELYPRSLSSLQSFYESEPSVKNVYRFILSDGAVSSGTKSGRGKRGRCGSTEDGADNTAGEARGGVGSTEDGADNTAGEARGGDVALRRMELTTQRERQEGEMWLYGGWS</sequence>
<evidence type="ECO:0000256" key="1">
    <source>
        <dbReference type="SAM" id="MobiDB-lite"/>
    </source>
</evidence>
<name>A0AAE1A5Z8_9GAST</name>
<evidence type="ECO:0000313" key="2">
    <source>
        <dbReference type="EMBL" id="KAK3780882.1"/>
    </source>
</evidence>
<feature type="region of interest" description="Disordered" evidence="1">
    <location>
        <begin position="41"/>
        <end position="90"/>
    </location>
</feature>
<dbReference type="AlphaFoldDB" id="A0AAE1A5Z8"/>
<protein>
    <submittedName>
        <fullName evidence="2">Uncharacterized protein</fullName>
    </submittedName>
</protein>
<dbReference type="Proteomes" id="UP001283361">
    <property type="component" value="Unassembled WGS sequence"/>
</dbReference>
<proteinExistence type="predicted"/>
<organism evidence="2 3">
    <name type="scientific">Elysia crispata</name>
    <name type="common">lettuce slug</name>
    <dbReference type="NCBI Taxonomy" id="231223"/>
    <lineage>
        <taxon>Eukaryota</taxon>
        <taxon>Metazoa</taxon>
        <taxon>Spiralia</taxon>
        <taxon>Lophotrochozoa</taxon>
        <taxon>Mollusca</taxon>
        <taxon>Gastropoda</taxon>
        <taxon>Heterobranchia</taxon>
        <taxon>Euthyneura</taxon>
        <taxon>Panpulmonata</taxon>
        <taxon>Sacoglossa</taxon>
        <taxon>Placobranchoidea</taxon>
        <taxon>Plakobranchidae</taxon>
        <taxon>Elysia</taxon>
    </lineage>
</organism>
<gene>
    <name evidence="2" type="ORF">RRG08_052040</name>
</gene>
<keyword evidence="3" id="KW-1185">Reference proteome</keyword>
<accession>A0AAE1A5Z8</accession>
<dbReference type="EMBL" id="JAWDGP010002675">
    <property type="protein sequence ID" value="KAK3780882.1"/>
    <property type="molecule type" value="Genomic_DNA"/>
</dbReference>
<evidence type="ECO:0000313" key="3">
    <source>
        <dbReference type="Proteomes" id="UP001283361"/>
    </source>
</evidence>
<comment type="caution">
    <text evidence="2">The sequence shown here is derived from an EMBL/GenBank/DDBJ whole genome shotgun (WGS) entry which is preliminary data.</text>
</comment>